<evidence type="ECO:0000313" key="3">
    <source>
        <dbReference type="Proteomes" id="UP001497516"/>
    </source>
</evidence>
<dbReference type="SUPFAM" id="SSF50249">
    <property type="entry name" value="Nucleic acid-binding proteins"/>
    <property type="match status" value="1"/>
</dbReference>
<dbReference type="EMBL" id="OZ034817">
    <property type="protein sequence ID" value="CAL1382515.1"/>
    <property type="molecule type" value="Genomic_DNA"/>
</dbReference>
<name>A0AAV2E9F3_9ROSI</name>
<evidence type="ECO:0008006" key="4">
    <source>
        <dbReference type="Google" id="ProtNLM"/>
    </source>
</evidence>
<proteinExistence type="predicted"/>
<organism evidence="2 3">
    <name type="scientific">Linum trigynum</name>
    <dbReference type="NCBI Taxonomy" id="586398"/>
    <lineage>
        <taxon>Eukaryota</taxon>
        <taxon>Viridiplantae</taxon>
        <taxon>Streptophyta</taxon>
        <taxon>Embryophyta</taxon>
        <taxon>Tracheophyta</taxon>
        <taxon>Spermatophyta</taxon>
        <taxon>Magnoliopsida</taxon>
        <taxon>eudicotyledons</taxon>
        <taxon>Gunneridae</taxon>
        <taxon>Pentapetalae</taxon>
        <taxon>rosids</taxon>
        <taxon>fabids</taxon>
        <taxon>Malpighiales</taxon>
        <taxon>Linaceae</taxon>
        <taxon>Linum</taxon>
    </lineage>
</organism>
<feature type="compositionally biased region" description="Low complexity" evidence="1">
    <location>
        <begin position="551"/>
        <end position="560"/>
    </location>
</feature>
<feature type="compositionally biased region" description="Basic and acidic residues" evidence="1">
    <location>
        <begin position="592"/>
        <end position="603"/>
    </location>
</feature>
<accession>A0AAV2E9F3</accession>
<feature type="compositionally biased region" description="Polar residues" evidence="1">
    <location>
        <begin position="579"/>
        <end position="589"/>
    </location>
</feature>
<protein>
    <recommendedName>
        <fullName evidence="4">DUF223 domain-containing protein</fullName>
    </recommendedName>
</protein>
<reference evidence="2 3" key="1">
    <citation type="submission" date="2024-04" db="EMBL/GenBank/DDBJ databases">
        <authorList>
            <person name="Fracassetti M."/>
        </authorList>
    </citation>
    <scope>NUCLEOTIDE SEQUENCE [LARGE SCALE GENOMIC DNA]</scope>
</reference>
<evidence type="ECO:0000256" key="1">
    <source>
        <dbReference type="SAM" id="MobiDB-lite"/>
    </source>
</evidence>
<gene>
    <name evidence="2" type="ORF">LTRI10_LOCUS23835</name>
</gene>
<evidence type="ECO:0000313" key="2">
    <source>
        <dbReference type="EMBL" id="CAL1382515.1"/>
    </source>
</evidence>
<feature type="compositionally biased region" description="Polar residues" evidence="1">
    <location>
        <begin position="541"/>
        <end position="550"/>
    </location>
</feature>
<keyword evidence="3" id="KW-1185">Reference proteome</keyword>
<dbReference type="Gene3D" id="2.40.50.140">
    <property type="entry name" value="Nucleic acid-binding proteins"/>
    <property type="match status" value="2"/>
</dbReference>
<feature type="region of interest" description="Disordered" evidence="1">
    <location>
        <begin position="518"/>
        <end position="560"/>
    </location>
</feature>
<sequence length="614" mass="66673">MEFTLLCNLGDPRNASVSLRLRLLHVWPAKSLGDIRIYNYCTLWVDETGMLIQGVSPTSMAAGIHHNLLVGKIYVIKTFALSNPPNQYRACSFDLALGLSPSASFQPCVLPAESFPLDAYEFVAFSQLNMRAGNHRYLTNVVGRLSSISGISHKITNNGPAFKQTVIVEDERCFAFFCVYGFGCECRVCSLFLLRVPLSFLNGVKVSITLWDEFSAVLDHVALTQADSIEAVILEFGGLLVNKLGDDYVLSSSAATSISVNPPVPKAYFLASSFAEKHEVVESLPVEFANAADATADADRRTRTLSQLLALSRTNASLEEKYRCGGVIVNVESSTPWYYISCKFCSRAVSKRRDDTFWCPKDWQLDEEQTRVNYKLQLKLRDDSFFFAPSVGCSYDARIEYRGGPSSSSRASKGKEKVSDSLLIEAPAMPFSITNEPDLIGSYEARDFRNPIFANVRNEDIDTESRVLGASQVSVMGVQVGSTRAVAPAAMSSAVHSAVPSVQSAASMISIRSARIEESMSPEDVGRGSSMPAAKVLKPSPESSLGMTLGSTVVSPSASPLVSPLSKIKVEKLDAAESAQAQHGGSSQAGVDMERDASVDSQKKTVAKRGLFKK</sequence>
<dbReference type="AlphaFoldDB" id="A0AAV2E9F3"/>
<dbReference type="PANTHER" id="PTHR47165:SF4">
    <property type="entry name" value="OS03G0429900 PROTEIN"/>
    <property type="match status" value="1"/>
</dbReference>
<dbReference type="Proteomes" id="UP001497516">
    <property type="component" value="Chromosome 4"/>
</dbReference>
<dbReference type="InterPro" id="IPR012340">
    <property type="entry name" value="NA-bd_OB-fold"/>
</dbReference>
<feature type="compositionally biased region" description="Basic residues" evidence="1">
    <location>
        <begin position="605"/>
        <end position="614"/>
    </location>
</feature>
<dbReference type="PANTHER" id="PTHR47165">
    <property type="entry name" value="OS03G0429900 PROTEIN"/>
    <property type="match status" value="1"/>
</dbReference>
<feature type="region of interest" description="Disordered" evidence="1">
    <location>
        <begin position="574"/>
        <end position="614"/>
    </location>
</feature>